<reference evidence="2" key="1">
    <citation type="submission" date="2021-05" db="EMBL/GenBank/DDBJ databases">
        <authorList>
            <person name="Alioto T."/>
            <person name="Alioto T."/>
            <person name="Gomez Garrido J."/>
        </authorList>
    </citation>
    <scope>NUCLEOTIDE SEQUENCE</scope>
</reference>
<dbReference type="AlphaFoldDB" id="A0A8D8IU30"/>
<proteinExistence type="predicted"/>
<protein>
    <submittedName>
        <fullName evidence="2">(northern house mosquito) hypothetical protein</fullName>
    </submittedName>
</protein>
<organism evidence="2">
    <name type="scientific">Culex pipiens</name>
    <name type="common">House mosquito</name>
    <dbReference type="NCBI Taxonomy" id="7175"/>
    <lineage>
        <taxon>Eukaryota</taxon>
        <taxon>Metazoa</taxon>
        <taxon>Ecdysozoa</taxon>
        <taxon>Arthropoda</taxon>
        <taxon>Hexapoda</taxon>
        <taxon>Insecta</taxon>
        <taxon>Pterygota</taxon>
        <taxon>Neoptera</taxon>
        <taxon>Endopterygota</taxon>
        <taxon>Diptera</taxon>
        <taxon>Nematocera</taxon>
        <taxon>Culicoidea</taxon>
        <taxon>Culicidae</taxon>
        <taxon>Culicinae</taxon>
        <taxon>Culicini</taxon>
        <taxon>Culex</taxon>
        <taxon>Culex</taxon>
    </lineage>
</organism>
<dbReference type="EMBL" id="HBUE01261984">
    <property type="protein sequence ID" value="CAG6559558.1"/>
    <property type="molecule type" value="Transcribed_RNA"/>
</dbReference>
<name>A0A8D8IU30_CULPI</name>
<accession>A0A8D8IU30</accession>
<sequence length="208" mass="22802">MHVQRSGRRTSSSHEVPTTCADDAPCVSSFRRPPLRPLQNRRGRLLGMLAPTPTVIPSNLATVRPLREPLLCDPLTPLERRRLHHPDPDLPAVLPQQARIHQIPRGRRLLRQPDAGAGPAERKMPPHRRVLPLLQRFRHSAARAQVLPAGNGTSAATFRVGVRRLSAAQLRRRVGADLPTGFGERSARALSGTVRSRPAAAVQRSLGG</sequence>
<feature type="region of interest" description="Disordered" evidence="1">
    <location>
        <begin position="1"/>
        <end position="22"/>
    </location>
</feature>
<evidence type="ECO:0000313" key="2">
    <source>
        <dbReference type="EMBL" id="CAG6559558.1"/>
    </source>
</evidence>
<evidence type="ECO:0000256" key="1">
    <source>
        <dbReference type="SAM" id="MobiDB-lite"/>
    </source>
</evidence>